<evidence type="ECO:0000313" key="3">
    <source>
        <dbReference type="EMBL" id="CAL4885158.1"/>
    </source>
</evidence>
<feature type="compositionally biased region" description="Polar residues" evidence="1">
    <location>
        <begin position="39"/>
        <end position="50"/>
    </location>
</feature>
<keyword evidence="4" id="KW-1185">Reference proteome</keyword>
<dbReference type="Gene3D" id="3.80.10.10">
    <property type="entry name" value="Ribonuclease Inhibitor"/>
    <property type="match status" value="1"/>
</dbReference>
<dbReference type="InterPro" id="IPR032675">
    <property type="entry name" value="LRR_dom_sf"/>
</dbReference>
<name>A0ABC8V6V1_9POAL</name>
<gene>
    <name evidence="3" type="ORF">URODEC1_LOCUS345</name>
</gene>
<organism evidence="3 4">
    <name type="scientific">Urochloa decumbens</name>
    <dbReference type="NCBI Taxonomy" id="240449"/>
    <lineage>
        <taxon>Eukaryota</taxon>
        <taxon>Viridiplantae</taxon>
        <taxon>Streptophyta</taxon>
        <taxon>Embryophyta</taxon>
        <taxon>Tracheophyta</taxon>
        <taxon>Spermatophyta</taxon>
        <taxon>Magnoliopsida</taxon>
        <taxon>Liliopsida</taxon>
        <taxon>Poales</taxon>
        <taxon>Poaceae</taxon>
        <taxon>PACMAD clade</taxon>
        <taxon>Panicoideae</taxon>
        <taxon>Panicodae</taxon>
        <taxon>Paniceae</taxon>
        <taxon>Melinidinae</taxon>
        <taxon>Urochloa</taxon>
    </lineage>
</organism>
<dbReference type="EMBL" id="OZ075111">
    <property type="protein sequence ID" value="CAL4885158.1"/>
    <property type="molecule type" value="Genomic_DNA"/>
</dbReference>
<dbReference type="SUPFAM" id="SSF52058">
    <property type="entry name" value="L domain-like"/>
    <property type="match status" value="1"/>
</dbReference>
<evidence type="ECO:0000259" key="2">
    <source>
        <dbReference type="Pfam" id="PF23622"/>
    </source>
</evidence>
<proteinExistence type="predicted"/>
<evidence type="ECO:0000313" key="4">
    <source>
        <dbReference type="Proteomes" id="UP001497457"/>
    </source>
</evidence>
<sequence>MGMLNLSRLMSKQRQRQQRRRQILARNGWVASRPKRKGSPSQQDENSLDSQMKGYSGSKLPEDVWCSIHSLLPMQDAARVACVSQAFVRSWRCRPKLDFCIGLKALKFEFPSVYNQDHLAHLDSWLQIAVKLGIEELSLRVDGDYNFPCSLLSGGTGDRLRCLSLAACEFHPTVGLGCLRSLTRLQLTMVHITSSELECLLSSLFALEALELRSCDSIVCLNIPCLQQLSYLEVVTCFGLKAIESKAPNLYSVWFSGDLQVKLSLGETWGIKKLHRHCNNFAFYAHTKLPSNMPNLETLSIRSNVEMVSTPMVPSKFLHLKFLSIAIGGLTFDYLSLVSFLDASPSLETFNVEIMREWKKRVSVFEDNSDLRMMPGHHHNKLKHAKIIKFSAAKSVAEFTRQFLESATALESLTLDTTHGMPRCSANKTGKCIFMHKDALIEAHEGLLAAKIHIKPKVPSTVEFNVLEPCIRCHAVGL</sequence>
<dbReference type="Pfam" id="PF23622">
    <property type="entry name" value="LRR_At1g61320_AtMIF1"/>
    <property type="match status" value="1"/>
</dbReference>
<dbReference type="AlphaFoldDB" id="A0ABC8V6V1"/>
<feature type="region of interest" description="Disordered" evidence="1">
    <location>
        <begin position="23"/>
        <end position="55"/>
    </location>
</feature>
<dbReference type="PANTHER" id="PTHR34145">
    <property type="entry name" value="OS02G0105600 PROTEIN"/>
    <property type="match status" value="1"/>
</dbReference>
<accession>A0ABC8V6V1</accession>
<dbReference type="PANTHER" id="PTHR34145:SF42">
    <property type="entry name" value="F-BOX DOMAIN-CONTAINING PROTEIN"/>
    <property type="match status" value="1"/>
</dbReference>
<dbReference type="InterPro" id="IPR055357">
    <property type="entry name" value="LRR_At1g61320_AtMIF1"/>
</dbReference>
<dbReference type="InterPro" id="IPR053772">
    <property type="entry name" value="At1g61320/At1g61330-like"/>
</dbReference>
<reference evidence="3" key="1">
    <citation type="submission" date="2024-10" db="EMBL/GenBank/DDBJ databases">
        <authorList>
            <person name="Ryan C."/>
        </authorList>
    </citation>
    <scope>NUCLEOTIDE SEQUENCE [LARGE SCALE GENOMIC DNA]</scope>
</reference>
<protein>
    <recommendedName>
        <fullName evidence="2">At1g61320/AtMIF1 LRR domain-containing protein</fullName>
    </recommendedName>
</protein>
<dbReference type="Proteomes" id="UP001497457">
    <property type="component" value="Chromosome 1b"/>
</dbReference>
<feature type="domain" description="At1g61320/AtMIF1 LRR" evidence="2">
    <location>
        <begin position="100"/>
        <end position="470"/>
    </location>
</feature>
<dbReference type="SUPFAM" id="SSF81383">
    <property type="entry name" value="F-box domain"/>
    <property type="match status" value="1"/>
</dbReference>
<dbReference type="InterPro" id="IPR036047">
    <property type="entry name" value="F-box-like_dom_sf"/>
</dbReference>
<evidence type="ECO:0000256" key="1">
    <source>
        <dbReference type="SAM" id="MobiDB-lite"/>
    </source>
</evidence>